<comment type="similarity">
    <text evidence="1">Belongs to the nematode receptor-like protein sre family.</text>
</comment>
<evidence type="ECO:0000313" key="3">
    <source>
        <dbReference type="Proteomes" id="UP000046392"/>
    </source>
</evidence>
<dbReference type="Proteomes" id="UP000046392">
    <property type="component" value="Unplaced"/>
</dbReference>
<protein>
    <submittedName>
        <fullName evidence="4">Serpentine receptor class gamma</fullName>
    </submittedName>
</protein>
<dbReference type="Pfam" id="PF03125">
    <property type="entry name" value="Sre"/>
    <property type="match status" value="1"/>
</dbReference>
<name>A0A0N5BEI0_STREA</name>
<accession>A0A0N5BEI0</accession>
<evidence type="ECO:0000256" key="1">
    <source>
        <dbReference type="ARBA" id="ARBA00006803"/>
    </source>
</evidence>
<reference evidence="4" key="1">
    <citation type="submission" date="2017-02" db="UniProtKB">
        <authorList>
            <consortium name="WormBaseParasite"/>
        </authorList>
    </citation>
    <scope>IDENTIFICATION</scope>
</reference>
<dbReference type="GO" id="GO:0007606">
    <property type="term" value="P:sensory perception of chemical stimulus"/>
    <property type="evidence" value="ECO:0007669"/>
    <property type="project" value="InterPro"/>
</dbReference>
<keyword evidence="2" id="KW-1133">Transmembrane helix</keyword>
<sequence>MNEKSFYVFIDINTMVIFLLVQIPVITSLISLKHQKKWHLHFRFNLLLTIIVIEFNAILETCTCILNINFGNQVRYTAPYPWNRVFMYCREWQLNMNNFYRYTQWAIIIERLISTIFIDTYEKIQLKIYPLIVVFFVTVATYITVMIPKFLNFFSDRHIMYIFIDIPVCIIFYMLYIKNKKLKFNKENIEKSLSNKFQVNENIFIMWMFFPIITLHIIQQFLLHLFAILVRFMDITMDEYFIIIYNIRIYIFSVTLLAITFIKKLRKHFDSKNLVLQQKKRFAIRGYKINPIFLESTFKTKNMNGNDTKMYFEIFKNEWK</sequence>
<proteinExistence type="inferred from homology"/>
<keyword evidence="3" id="KW-1185">Reference proteome</keyword>
<feature type="transmembrane region" description="Helical" evidence="2">
    <location>
        <begin position="6"/>
        <end position="32"/>
    </location>
</feature>
<feature type="transmembrane region" description="Helical" evidence="2">
    <location>
        <begin position="240"/>
        <end position="262"/>
    </location>
</feature>
<feature type="transmembrane region" description="Helical" evidence="2">
    <location>
        <begin position="128"/>
        <end position="147"/>
    </location>
</feature>
<dbReference type="PANTHER" id="PTHR47518:SF8">
    <property type="entry name" value="G PROTEIN-COUPLED RECEPTOR"/>
    <property type="match status" value="1"/>
</dbReference>
<evidence type="ECO:0000256" key="2">
    <source>
        <dbReference type="SAM" id="Phobius"/>
    </source>
</evidence>
<organism evidence="3 4">
    <name type="scientific">Strongyloides papillosus</name>
    <name type="common">Intestinal threadworm</name>
    <dbReference type="NCBI Taxonomy" id="174720"/>
    <lineage>
        <taxon>Eukaryota</taxon>
        <taxon>Metazoa</taxon>
        <taxon>Ecdysozoa</taxon>
        <taxon>Nematoda</taxon>
        <taxon>Chromadorea</taxon>
        <taxon>Rhabditida</taxon>
        <taxon>Tylenchina</taxon>
        <taxon>Panagrolaimomorpha</taxon>
        <taxon>Strongyloidoidea</taxon>
        <taxon>Strongyloididae</taxon>
        <taxon>Strongyloides</taxon>
    </lineage>
</organism>
<dbReference type="InterPro" id="IPR052854">
    <property type="entry name" value="Serpentine_rcpt_epsilon"/>
</dbReference>
<dbReference type="GO" id="GO:0016020">
    <property type="term" value="C:membrane"/>
    <property type="evidence" value="ECO:0007669"/>
    <property type="project" value="InterPro"/>
</dbReference>
<dbReference type="WBParaSite" id="SPAL_0000440500.1">
    <property type="protein sequence ID" value="SPAL_0000440500.1"/>
    <property type="gene ID" value="SPAL_0000440500"/>
</dbReference>
<feature type="transmembrane region" description="Helical" evidence="2">
    <location>
        <begin position="159"/>
        <end position="177"/>
    </location>
</feature>
<dbReference type="InterPro" id="IPR004151">
    <property type="entry name" value="7TM_GPCR_serpentine_rcpt_Sre"/>
</dbReference>
<feature type="transmembrane region" description="Helical" evidence="2">
    <location>
        <begin position="204"/>
        <end position="228"/>
    </location>
</feature>
<dbReference type="AlphaFoldDB" id="A0A0N5BEI0"/>
<dbReference type="PANTHER" id="PTHR47518">
    <property type="entry name" value="SERPENTINE RECEPTOR CLASS EPSILON-13-RELATED"/>
    <property type="match status" value="1"/>
</dbReference>
<evidence type="ECO:0000313" key="4">
    <source>
        <dbReference type="WBParaSite" id="SPAL_0000440500.1"/>
    </source>
</evidence>
<keyword evidence="2" id="KW-0812">Transmembrane</keyword>
<keyword evidence="2" id="KW-0472">Membrane</keyword>
<feature type="transmembrane region" description="Helical" evidence="2">
    <location>
        <begin position="44"/>
        <end position="68"/>
    </location>
</feature>